<proteinExistence type="predicted"/>
<reference evidence="2" key="1">
    <citation type="journal article" date="2020" name="Nature">
        <title>Giant virus diversity and host interactions through global metagenomics.</title>
        <authorList>
            <person name="Schulz F."/>
            <person name="Roux S."/>
            <person name="Paez-Espino D."/>
            <person name="Jungbluth S."/>
            <person name="Walsh D.A."/>
            <person name="Denef V.J."/>
            <person name="McMahon K.D."/>
            <person name="Konstantinidis K.T."/>
            <person name="Eloe-Fadrosh E.A."/>
            <person name="Kyrpides N.C."/>
            <person name="Woyke T."/>
        </authorList>
    </citation>
    <scope>NUCLEOTIDE SEQUENCE</scope>
    <source>
        <strain evidence="2">GVMAG-M-3300023110-24</strain>
    </source>
</reference>
<organism evidence="2">
    <name type="scientific">viral metagenome</name>
    <dbReference type="NCBI Taxonomy" id="1070528"/>
    <lineage>
        <taxon>unclassified sequences</taxon>
        <taxon>metagenomes</taxon>
        <taxon>organismal metagenomes</taxon>
    </lineage>
</organism>
<evidence type="ECO:0000313" key="2">
    <source>
        <dbReference type="EMBL" id="QHT09382.1"/>
    </source>
</evidence>
<sequence>MSKKRSSKANKKYNRRSKKVLSKVIDKALIIREKADKQSFWDSAAIIFFIPLIVILTGITVFLIIDKLLK</sequence>
<protein>
    <submittedName>
        <fullName evidence="2">Uncharacterized protein</fullName>
    </submittedName>
</protein>
<keyword evidence="1" id="KW-0472">Membrane</keyword>
<accession>A0A6C0CYY4</accession>
<keyword evidence="1" id="KW-0812">Transmembrane</keyword>
<dbReference type="AlphaFoldDB" id="A0A6C0CYY4"/>
<keyword evidence="1" id="KW-1133">Transmembrane helix</keyword>
<evidence type="ECO:0000256" key="1">
    <source>
        <dbReference type="SAM" id="Phobius"/>
    </source>
</evidence>
<feature type="transmembrane region" description="Helical" evidence="1">
    <location>
        <begin position="40"/>
        <end position="65"/>
    </location>
</feature>
<name>A0A6C0CYY4_9ZZZZ</name>
<dbReference type="EMBL" id="MN739510">
    <property type="protein sequence ID" value="QHT09382.1"/>
    <property type="molecule type" value="Genomic_DNA"/>
</dbReference>